<dbReference type="EMBL" id="CP048209">
    <property type="protein sequence ID" value="QHT60188.1"/>
    <property type="molecule type" value="Genomic_DNA"/>
</dbReference>
<dbReference type="AlphaFoldDB" id="A0A6C0FSR6"/>
<evidence type="ECO:0000256" key="2">
    <source>
        <dbReference type="ARBA" id="ARBA00022729"/>
    </source>
</evidence>
<evidence type="ECO:0000256" key="1">
    <source>
        <dbReference type="ARBA" id="ARBA00022475"/>
    </source>
</evidence>
<accession>A0A6C0FSR6</accession>
<name>A0A6C0FSR6_9BACL</name>
<dbReference type="InterPro" id="IPR050490">
    <property type="entry name" value="Bact_solute-bd_prot1"/>
</dbReference>
<dbReference type="PANTHER" id="PTHR43649:SF33">
    <property type="entry name" value="POLYGALACTURONAN_RHAMNOGALACTURONAN-BINDING PROTEIN YTCQ"/>
    <property type="match status" value="1"/>
</dbReference>
<evidence type="ECO:0000256" key="4">
    <source>
        <dbReference type="ARBA" id="ARBA00023139"/>
    </source>
</evidence>
<keyword evidence="3" id="KW-0472">Membrane</keyword>
<dbReference type="PANTHER" id="PTHR43649">
    <property type="entry name" value="ARABINOSE-BINDING PROTEIN-RELATED"/>
    <property type="match status" value="1"/>
</dbReference>
<evidence type="ECO:0000256" key="3">
    <source>
        <dbReference type="ARBA" id="ARBA00023136"/>
    </source>
</evidence>
<keyword evidence="1" id="KW-1003">Cell membrane</keyword>
<keyword evidence="4" id="KW-0564">Palmitate</keyword>
<keyword evidence="7" id="KW-1185">Reference proteome</keyword>
<gene>
    <name evidence="6" type="ORF">GXP70_09715</name>
</gene>
<proteinExistence type="predicted"/>
<keyword evidence="5" id="KW-0449">Lipoprotein</keyword>
<organism evidence="6 7">
    <name type="scientific">Paenibacillus lycopersici</name>
    <dbReference type="NCBI Taxonomy" id="2704462"/>
    <lineage>
        <taxon>Bacteria</taxon>
        <taxon>Bacillati</taxon>
        <taxon>Bacillota</taxon>
        <taxon>Bacilli</taxon>
        <taxon>Bacillales</taxon>
        <taxon>Paenibacillaceae</taxon>
        <taxon>Paenibacillus</taxon>
    </lineage>
</organism>
<reference evidence="6 7" key="1">
    <citation type="submission" date="2020-01" db="EMBL/GenBank/DDBJ databases">
        <title>Paenibacillus sp. nov., isolated from tomato rhizosphere.</title>
        <authorList>
            <person name="Weon H.-Y."/>
            <person name="Lee S.A."/>
        </authorList>
    </citation>
    <scope>NUCLEOTIDE SEQUENCE [LARGE SCALE GENOMIC DNA]</scope>
    <source>
        <strain evidence="6 7">12200R-189</strain>
    </source>
</reference>
<dbReference type="RefSeq" id="WP_162356250.1">
    <property type="nucleotide sequence ID" value="NZ_CP048209.1"/>
</dbReference>
<sequence length="426" mass="46106">MITTIALAAALVACNNEIQSDGTGQQAASGDPATKVPISFAALGGLPQQMQDDLIDHFPNYDITFSALNLNGLKGHAIDDTFPDLVLDVDHLATPNEIWEQVRLDLTDFIHAQEMDLNLFDPGLVEGVNAHDNEEGHIYQLPLSRTFSALYYNKNVFDAMKIRYPEDGMTWKDVAELNKQFAGTSYIGFTPYTSDITLLNMMDEYGLHFLDATTDLSTVLSPQWTELATLFRDLIAPAAASQVTEGNNPSAARSLFAYSGSIAMAVGDGIDLLSEGAKGGQNLDLVSFPTVDEGTKLGPFQLSTTLYISSTSKHAKEAFRMIAYLLSEERQLEYAKAGIGPVIRTPDTMEQFGAAVTGTSGKNVQAFFKNASRPSPEASAYENVALQVAVQQIPGLANPNVSVDDFLKQLNGMINSAVQDSKANRS</sequence>
<dbReference type="InterPro" id="IPR006059">
    <property type="entry name" value="SBP"/>
</dbReference>
<dbReference type="Proteomes" id="UP000476064">
    <property type="component" value="Chromosome"/>
</dbReference>
<dbReference type="Gene3D" id="3.40.190.10">
    <property type="entry name" value="Periplasmic binding protein-like II"/>
    <property type="match status" value="1"/>
</dbReference>
<dbReference type="Pfam" id="PF01547">
    <property type="entry name" value="SBP_bac_1"/>
    <property type="match status" value="1"/>
</dbReference>
<evidence type="ECO:0000256" key="5">
    <source>
        <dbReference type="ARBA" id="ARBA00023288"/>
    </source>
</evidence>
<dbReference type="SUPFAM" id="SSF53850">
    <property type="entry name" value="Periplasmic binding protein-like II"/>
    <property type="match status" value="1"/>
</dbReference>
<evidence type="ECO:0000313" key="6">
    <source>
        <dbReference type="EMBL" id="QHT60188.1"/>
    </source>
</evidence>
<evidence type="ECO:0000313" key="7">
    <source>
        <dbReference type="Proteomes" id="UP000476064"/>
    </source>
</evidence>
<keyword evidence="2" id="KW-0732">Signal</keyword>
<protein>
    <submittedName>
        <fullName evidence="6">Extracellular solute-binding protein</fullName>
    </submittedName>
</protein>
<dbReference type="KEGG" id="plyc:GXP70_09715"/>